<keyword evidence="1" id="KW-0732">Signal</keyword>
<dbReference type="InterPro" id="IPR050373">
    <property type="entry name" value="Fibrinogen_C-term_domain"/>
</dbReference>
<accession>A0A3Q3EI98</accession>
<dbReference type="GO" id="GO:0048251">
    <property type="term" value="P:elastic fiber assembly"/>
    <property type="evidence" value="ECO:0007669"/>
    <property type="project" value="TreeGrafter"/>
</dbReference>
<dbReference type="RefSeq" id="XP_017260469.1">
    <property type="nucleotide sequence ID" value="XM_017404980.3"/>
</dbReference>
<name>A0A3Q3EI98_KRYMA</name>
<dbReference type="PANTHER" id="PTHR19143">
    <property type="entry name" value="FIBRINOGEN/TENASCIN/ANGIOPOEITIN"/>
    <property type="match status" value="1"/>
</dbReference>
<feature type="chain" id="PRO_5018608736" evidence="1">
    <location>
        <begin position="17"/>
        <end position="164"/>
    </location>
</feature>
<dbReference type="CDD" id="cd00087">
    <property type="entry name" value="FReD"/>
    <property type="match status" value="1"/>
</dbReference>
<proteinExistence type="predicted"/>
<dbReference type="Gene3D" id="3.90.215.10">
    <property type="entry name" value="Gamma Fibrinogen, chain A, domain 1"/>
    <property type="match status" value="1"/>
</dbReference>
<evidence type="ECO:0000313" key="4">
    <source>
        <dbReference type="Proteomes" id="UP000264800"/>
    </source>
</evidence>
<reference evidence="3" key="1">
    <citation type="submission" date="2025-08" db="UniProtKB">
        <authorList>
            <consortium name="Ensembl"/>
        </authorList>
    </citation>
    <scope>IDENTIFICATION</scope>
</reference>
<dbReference type="InterPro" id="IPR036056">
    <property type="entry name" value="Fibrinogen-like_C"/>
</dbReference>
<sequence length="164" mass="18552">MKLSLVFLLLAPVVSCTEISWPADCSDIYNQNLFRQSGVYYIYPVRSTTESAVEVYCDMDSEGGRWTVFQRRMDGSVNFYRPYDAYKAGFGNAGGEYWLGLENIHQLTSQQNYELLVNVEDFEGNTKFALYSSFKVDSESEGYRLHVTGFNSTGGAGNLHNYSC</sequence>
<dbReference type="NCBIfam" id="NF040941">
    <property type="entry name" value="GGGWT_bact"/>
    <property type="match status" value="1"/>
</dbReference>
<evidence type="ECO:0000256" key="1">
    <source>
        <dbReference type="SAM" id="SignalP"/>
    </source>
</evidence>
<dbReference type="PANTHER" id="PTHR19143:SF225">
    <property type="entry name" value="MICROFIBRIL-ASSOCIATED GLYCOPROTEIN 4"/>
    <property type="match status" value="1"/>
</dbReference>
<protein>
    <submittedName>
        <fullName evidence="3">Microfibril-associated glycoprotein 4-like</fullName>
    </submittedName>
</protein>
<dbReference type="OrthoDB" id="7735550at2759"/>
<dbReference type="AlphaFoldDB" id="A0A3Q3EI98"/>
<reference evidence="3" key="2">
    <citation type="submission" date="2025-09" db="UniProtKB">
        <authorList>
            <consortium name="Ensembl"/>
        </authorList>
    </citation>
    <scope>IDENTIFICATION</scope>
</reference>
<organism evidence="3 4">
    <name type="scientific">Kryptolebias marmoratus</name>
    <name type="common">Mangrove killifish</name>
    <name type="synonym">Rivulus marmoratus</name>
    <dbReference type="NCBI Taxonomy" id="37003"/>
    <lineage>
        <taxon>Eukaryota</taxon>
        <taxon>Metazoa</taxon>
        <taxon>Chordata</taxon>
        <taxon>Craniata</taxon>
        <taxon>Vertebrata</taxon>
        <taxon>Euteleostomi</taxon>
        <taxon>Actinopterygii</taxon>
        <taxon>Neopterygii</taxon>
        <taxon>Teleostei</taxon>
        <taxon>Neoteleostei</taxon>
        <taxon>Acanthomorphata</taxon>
        <taxon>Ovalentaria</taxon>
        <taxon>Atherinomorphae</taxon>
        <taxon>Cyprinodontiformes</taxon>
        <taxon>Rivulidae</taxon>
        <taxon>Kryptolebias</taxon>
    </lineage>
</organism>
<dbReference type="SMART" id="SM00186">
    <property type="entry name" value="FBG"/>
    <property type="match status" value="1"/>
</dbReference>
<dbReference type="InterPro" id="IPR014716">
    <property type="entry name" value="Fibrinogen_a/b/g_C_1"/>
</dbReference>
<feature type="domain" description="Fibrinogen C-terminal" evidence="2">
    <location>
        <begin position="16"/>
        <end position="164"/>
    </location>
</feature>
<keyword evidence="4" id="KW-1185">Reference proteome</keyword>
<dbReference type="Ensembl" id="ENSKMAT00000001748.1">
    <property type="protein sequence ID" value="ENSKMAP00000001702.1"/>
    <property type="gene ID" value="ENSKMAG00000001355.1"/>
</dbReference>
<dbReference type="SUPFAM" id="SSF56496">
    <property type="entry name" value="Fibrinogen C-terminal domain-like"/>
    <property type="match status" value="1"/>
</dbReference>
<feature type="signal peptide" evidence="1">
    <location>
        <begin position="1"/>
        <end position="16"/>
    </location>
</feature>
<dbReference type="KEGG" id="kmr:108229312"/>
<dbReference type="InterPro" id="IPR002181">
    <property type="entry name" value="Fibrinogen_a/b/g_C_dom"/>
</dbReference>
<evidence type="ECO:0000259" key="2">
    <source>
        <dbReference type="PROSITE" id="PS51406"/>
    </source>
</evidence>
<evidence type="ECO:0000313" key="3">
    <source>
        <dbReference type="Ensembl" id="ENSKMAP00000001702.1"/>
    </source>
</evidence>
<dbReference type="GeneTree" id="ENSGT00940000154615"/>
<dbReference type="GO" id="GO:0005615">
    <property type="term" value="C:extracellular space"/>
    <property type="evidence" value="ECO:0007669"/>
    <property type="project" value="TreeGrafter"/>
</dbReference>
<dbReference type="Pfam" id="PF00147">
    <property type="entry name" value="Fibrinogen_C"/>
    <property type="match status" value="1"/>
</dbReference>
<dbReference type="OMA" id="LAPRDCH"/>
<dbReference type="Proteomes" id="UP000264800">
    <property type="component" value="Unplaced"/>
</dbReference>
<dbReference type="GeneID" id="108229312"/>
<dbReference type="PROSITE" id="PS51406">
    <property type="entry name" value="FIBRINOGEN_C_2"/>
    <property type="match status" value="1"/>
</dbReference>